<dbReference type="SUPFAM" id="SSF64307">
    <property type="entry name" value="SirA-like"/>
    <property type="match status" value="1"/>
</dbReference>
<dbReference type="InterPro" id="IPR036868">
    <property type="entry name" value="TusA-like_sf"/>
</dbReference>
<dbReference type="PANTHER" id="PTHR33279">
    <property type="entry name" value="SULFUR CARRIER PROTEIN YEDF-RELATED"/>
    <property type="match status" value="1"/>
</dbReference>
<keyword evidence="4" id="KW-1185">Reference proteome</keyword>
<dbReference type="PANTHER" id="PTHR33279:SF2">
    <property type="entry name" value="SULFUR CARRIER PROTEIN TUSA"/>
    <property type="match status" value="1"/>
</dbReference>
<accession>A0A844HWW2</accession>
<proteinExistence type="inferred from homology"/>
<sequence length="77" mass="8231">MTLTIDARGLLCPLPVLRLRKRLVALPPGTRVTLIATDRAAVIDVPHFCAESGHHLLSSTALPDGATEYLVERGSDA</sequence>
<evidence type="ECO:0000256" key="1">
    <source>
        <dbReference type="ARBA" id="ARBA00008984"/>
    </source>
</evidence>
<dbReference type="EMBL" id="WMIG01000023">
    <property type="protein sequence ID" value="MTH62001.1"/>
    <property type="molecule type" value="Genomic_DNA"/>
</dbReference>
<dbReference type="GO" id="GO:0016740">
    <property type="term" value="F:transferase activity"/>
    <property type="evidence" value="ECO:0007669"/>
    <property type="project" value="UniProtKB-KW"/>
</dbReference>
<feature type="domain" description="UPF0033" evidence="2">
    <location>
        <begin position="5"/>
        <end position="29"/>
    </location>
</feature>
<comment type="caution">
    <text evidence="3">The sequence shown here is derived from an EMBL/GenBank/DDBJ whole genome shotgun (WGS) entry which is preliminary data.</text>
</comment>
<dbReference type="RefSeq" id="WP_155041947.1">
    <property type="nucleotide sequence ID" value="NZ_JBHGCD010000027.1"/>
</dbReference>
<dbReference type="CDD" id="cd00291">
    <property type="entry name" value="SirA_YedF_YeeD"/>
    <property type="match status" value="1"/>
</dbReference>
<dbReference type="Proteomes" id="UP000449846">
    <property type="component" value="Unassembled WGS sequence"/>
</dbReference>
<dbReference type="InterPro" id="IPR001455">
    <property type="entry name" value="TusA-like"/>
</dbReference>
<dbReference type="Gene3D" id="3.30.110.40">
    <property type="entry name" value="TusA-like domain"/>
    <property type="match status" value="1"/>
</dbReference>
<dbReference type="PROSITE" id="PS01148">
    <property type="entry name" value="UPF0033"/>
    <property type="match status" value="1"/>
</dbReference>
<gene>
    <name evidence="3" type="ORF">GL300_22650</name>
</gene>
<evidence type="ECO:0000259" key="2">
    <source>
        <dbReference type="PROSITE" id="PS01148"/>
    </source>
</evidence>
<protein>
    <submittedName>
        <fullName evidence="3">Sulfurtransferase TusA family protein</fullName>
    </submittedName>
</protein>
<reference evidence="3 4" key="1">
    <citation type="submission" date="2019-11" db="EMBL/GenBank/DDBJ databases">
        <authorList>
            <person name="Dong K."/>
        </authorList>
    </citation>
    <scope>NUCLEOTIDE SEQUENCE [LARGE SCALE GENOMIC DNA]</scope>
    <source>
        <strain evidence="3 4">NBRC 112902</strain>
    </source>
</reference>
<keyword evidence="3" id="KW-0808">Transferase</keyword>
<comment type="similarity">
    <text evidence="1">Belongs to the sulfur carrier protein TusA family.</text>
</comment>
<organism evidence="3 4">
    <name type="scientific">Paracoccus litorisediminis</name>
    <dbReference type="NCBI Taxonomy" id="2006130"/>
    <lineage>
        <taxon>Bacteria</taxon>
        <taxon>Pseudomonadati</taxon>
        <taxon>Pseudomonadota</taxon>
        <taxon>Alphaproteobacteria</taxon>
        <taxon>Rhodobacterales</taxon>
        <taxon>Paracoccaceae</taxon>
        <taxon>Paracoccus</taxon>
    </lineage>
</organism>
<dbReference type="Pfam" id="PF01206">
    <property type="entry name" value="TusA"/>
    <property type="match status" value="1"/>
</dbReference>
<dbReference type="OrthoDB" id="9797551at2"/>
<evidence type="ECO:0000313" key="4">
    <source>
        <dbReference type="Proteomes" id="UP000449846"/>
    </source>
</evidence>
<name>A0A844HWW2_9RHOB</name>
<dbReference type="AlphaFoldDB" id="A0A844HWW2"/>
<evidence type="ECO:0000313" key="3">
    <source>
        <dbReference type="EMBL" id="MTH62001.1"/>
    </source>
</evidence>